<evidence type="ECO:0000313" key="3">
    <source>
        <dbReference type="Proteomes" id="UP000184286"/>
    </source>
</evidence>
<gene>
    <name evidence="2" type="ORF">BM536_017735</name>
</gene>
<evidence type="ECO:0000256" key="1">
    <source>
        <dbReference type="SAM" id="MobiDB-lite"/>
    </source>
</evidence>
<name>A0A1V6MRF1_9ACTN</name>
<dbReference type="Proteomes" id="UP000184286">
    <property type="component" value="Unassembled WGS sequence"/>
</dbReference>
<reference evidence="3" key="1">
    <citation type="submission" date="2016-11" db="EMBL/GenBank/DDBJ databases">
        <authorList>
            <person name="Schniete J.K."/>
            <person name="Salih T."/>
            <person name="Algora Gallardo L."/>
            <person name="Martinez Fernandez S."/>
            <person name="Herron P.R."/>
        </authorList>
    </citation>
    <scope>NUCLEOTIDE SEQUENCE [LARGE SCALE GENOMIC DNA]</scope>
    <source>
        <strain evidence="3">DSM 41896</strain>
    </source>
</reference>
<reference evidence="2 3" key="2">
    <citation type="submission" date="2017-02" db="EMBL/GenBank/DDBJ databases">
        <title>Draft genome sequence of Streptomyces phaeoluteigriseus type strain DSM41896.</title>
        <authorList>
            <person name="Salih T.S."/>
            <person name="Algora Gallardo L."/>
            <person name="Melo Santos T."/>
            <person name="Filgueira Martinez S."/>
            <person name="Herron P.R."/>
        </authorList>
    </citation>
    <scope>NUCLEOTIDE SEQUENCE [LARGE SCALE GENOMIC DNA]</scope>
    <source>
        <strain evidence="2 3">DSM 41896</strain>
    </source>
</reference>
<feature type="region of interest" description="Disordered" evidence="1">
    <location>
        <begin position="1"/>
        <end position="33"/>
    </location>
</feature>
<protein>
    <submittedName>
        <fullName evidence="2">Uncharacterized protein</fullName>
    </submittedName>
</protein>
<sequence length="92" mass="10356">MQERNQPMAHTTTTHRRPSWASEDFPLAPPDPARRFELTLDPRDVRRLELHAALTTAGIAPMPGDREAIDQLSGLPQGVQSALHRWLTHTLT</sequence>
<proteinExistence type="predicted"/>
<evidence type="ECO:0000313" key="2">
    <source>
        <dbReference type="EMBL" id="OQD55009.1"/>
    </source>
</evidence>
<feature type="compositionally biased region" description="Polar residues" evidence="1">
    <location>
        <begin position="1"/>
        <end position="12"/>
    </location>
</feature>
<comment type="caution">
    <text evidence="2">The sequence shown here is derived from an EMBL/GenBank/DDBJ whole genome shotgun (WGS) entry which is preliminary data.</text>
</comment>
<accession>A0A1V6MRF1</accession>
<organism evidence="2 3">
    <name type="scientific">Streptomyces phaeoluteigriseus</name>
    <dbReference type="NCBI Taxonomy" id="114686"/>
    <lineage>
        <taxon>Bacteria</taxon>
        <taxon>Bacillati</taxon>
        <taxon>Actinomycetota</taxon>
        <taxon>Actinomycetes</taxon>
        <taxon>Kitasatosporales</taxon>
        <taxon>Streptomycetaceae</taxon>
        <taxon>Streptomyces</taxon>
        <taxon>Streptomyces aurantiacus group</taxon>
    </lineage>
</organism>
<dbReference type="EMBL" id="MPOH02000015">
    <property type="protein sequence ID" value="OQD55009.1"/>
    <property type="molecule type" value="Genomic_DNA"/>
</dbReference>
<dbReference type="AlphaFoldDB" id="A0A1V6MRF1"/>